<comment type="caution">
    <text evidence="2">The sequence shown here is derived from an EMBL/GenBank/DDBJ whole genome shotgun (WGS) entry which is preliminary data.</text>
</comment>
<feature type="compositionally biased region" description="Low complexity" evidence="1">
    <location>
        <begin position="79"/>
        <end position="93"/>
    </location>
</feature>
<gene>
    <name evidence="2" type="ORF">M406DRAFT_358399</name>
</gene>
<name>A0A9P5CKM3_CRYP1</name>
<proteinExistence type="predicted"/>
<dbReference type="SUPFAM" id="SSF55729">
    <property type="entry name" value="Acyl-CoA N-acyltransferases (Nat)"/>
    <property type="match status" value="1"/>
</dbReference>
<dbReference type="InterPro" id="IPR052523">
    <property type="entry name" value="Trichothecene_AcTrans"/>
</dbReference>
<dbReference type="AlphaFoldDB" id="A0A9P5CKM3"/>
<evidence type="ECO:0000313" key="2">
    <source>
        <dbReference type="EMBL" id="KAF3760925.1"/>
    </source>
</evidence>
<dbReference type="EMBL" id="MU032352">
    <property type="protein sequence ID" value="KAF3760925.1"/>
    <property type="molecule type" value="Genomic_DNA"/>
</dbReference>
<reference evidence="2" key="1">
    <citation type="journal article" date="2020" name="Phytopathology">
        <title>Genome sequence of the chestnut blight fungus Cryphonectria parasitica EP155: A fundamental resource for an archetypical invasive plant pathogen.</title>
        <authorList>
            <person name="Crouch J.A."/>
            <person name="Dawe A."/>
            <person name="Aerts A."/>
            <person name="Barry K."/>
            <person name="Churchill A.C.L."/>
            <person name="Grimwood J."/>
            <person name="Hillman B."/>
            <person name="Milgroom M.G."/>
            <person name="Pangilinan J."/>
            <person name="Smith M."/>
            <person name="Salamov A."/>
            <person name="Schmutz J."/>
            <person name="Yadav J."/>
            <person name="Grigoriev I.V."/>
            <person name="Nuss D."/>
        </authorList>
    </citation>
    <scope>NUCLEOTIDE SEQUENCE</scope>
    <source>
        <strain evidence="2">EP155</strain>
    </source>
</reference>
<protein>
    <recommendedName>
        <fullName evidence="4">N-acetyltransferase domain-containing protein</fullName>
    </recommendedName>
</protein>
<evidence type="ECO:0000313" key="3">
    <source>
        <dbReference type="Proteomes" id="UP000803844"/>
    </source>
</evidence>
<sequence>MASTTENTTASQKPRITVRRATPADAQDLASIHFDAFGPDVMDRLMYPGGVTDSARSQFCKDLFTLPYDINSNKDEKPASATGAAATTTTTSSPAAENIVMLAELHHPEDGEGAANPNPEIVAFAKWELIKEPLPEEKWNVVKEYTSEMLGEGVNVGVYTAFIGDLQRLRRKHLKGDPLLHLDILACRTGRQRLGAGTALLNWGNELADREGKMHWLDASPKGYALYKRLGFEDVDVQDLNITELWGVTRAEGEDWGAGSAVVLAGPLADGCHRATMMKRFPKKR</sequence>
<evidence type="ECO:0000256" key="1">
    <source>
        <dbReference type="SAM" id="MobiDB-lite"/>
    </source>
</evidence>
<dbReference type="Gene3D" id="3.40.630.30">
    <property type="match status" value="1"/>
</dbReference>
<dbReference type="PANTHER" id="PTHR42791:SF17">
    <property type="entry name" value="ACETYLTRANSFERASE, GNAT FAMILY FAMILY (AFU_ORTHOLOGUE AFUA_8G05690)"/>
    <property type="match status" value="1"/>
</dbReference>
<dbReference type="GeneID" id="63841011"/>
<dbReference type="InterPro" id="IPR016181">
    <property type="entry name" value="Acyl_CoA_acyltransferase"/>
</dbReference>
<dbReference type="RefSeq" id="XP_040771904.1">
    <property type="nucleotide sequence ID" value="XM_040923882.1"/>
</dbReference>
<dbReference type="OrthoDB" id="196847at2759"/>
<feature type="region of interest" description="Disordered" evidence="1">
    <location>
        <begin position="71"/>
        <end position="93"/>
    </location>
</feature>
<keyword evidence="3" id="KW-1185">Reference proteome</keyword>
<dbReference type="PANTHER" id="PTHR42791">
    <property type="entry name" value="GNAT FAMILY ACETYLTRANSFERASE"/>
    <property type="match status" value="1"/>
</dbReference>
<evidence type="ECO:0008006" key="4">
    <source>
        <dbReference type="Google" id="ProtNLM"/>
    </source>
</evidence>
<accession>A0A9P5CKM3</accession>
<dbReference type="Proteomes" id="UP000803844">
    <property type="component" value="Unassembled WGS sequence"/>
</dbReference>
<organism evidence="2 3">
    <name type="scientific">Cryphonectria parasitica (strain ATCC 38755 / EP155)</name>
    <dbReference type="NCBI Taxonomy" id="660469"/>
    <lineage>
        <taxon>Eukaryota</taxon>
        <taxon>Fungi</taxon>
        <taxon>Dikarya</taxon>
        <taxon>Ascomycota</taxon>
        <taxon>Pezizomycotina</taxon>
        <taxon>Sordariomycetes</taxon>
        <taxon>Sordariomycetidae</taxon>
        <taxon>Diaporthales</taxon>
        <taxon>Cryphonectriaceae</taxon>
        <taxon>Cryphonectria-Endothia species complex</taxon>
        <taxon>Cryphonectria</taxon>
    </lineage>
</organism>